<dbReference type="PRINTS" id="PR00724">
    <property type="entry name" value="CRBOXYPTASEC"/>
</dbReference>
<dbReference type="GO" id="GO:0006508">
    <property type="term" value="P:proteolysis"/>
    <property type="evidence" value="ECO:0007669"/>
    <property type="project" value="UniProtKB-KW"/>
</dbReference>
<dbReference type="SUPFAM" id="SSF53474">
    <property type="entry name" value="alpha/beta-Hydrolases"/>
    <property type="match status" value="1"/>
</dbReference>
<keyword evidence="4 7" id="KW-0732">Signal</keyword>
<reference evidence="8" key="1">
    <citation type="submission" date="2021-01" db="EMBL/GenBank/DDBJ databases">
        <authorList>
            <person name="Corre E."/>
            <person name="Pelletier E."/>
            <person name="Niang G."/>
            <person name="Scheremetjew M."/>
            <person name="Finn R."/>
            <person name="Kale V."/>
            <person name="Holt S."/>
            <person name="Cochrane G."/>
            <person name="Meng A."/>
            <person name="Brown T."/>
            <person name="Cohen L."/>
        </authorList>
    </citation>
    <scope>NUCLEOTIDE SEQUENCE</scope>
    <source>
        <strain evidence="8">NIES-2562</strain>
    </source>
</reference>
<accession>A0A7S3DK44</accession>
<dbReference type="InterPro" id="IPR001563">
    <property type="entry name" value="Peptidase_S10"/>
</dbReference>
<dbReference type="GO" id="GO:0004185">
    <property type="term" value="F:serine-type carboxypeptidase activity"/>
    <property type="evidence" value="ECO:0007669"/>
    <property type="project" value="UniProtKB-UniRule"/>
</dbReference>
<comment type="similarity">
    <text evidence="1 7">Belongs to the peptidase S10 family.</text>
</comment>
<evidence type="ECO:0000313" key="8">
    <source>
        <dbReference type="EMBL" id="CAE0260181.1"/>
    </source>
</evidence>
<dbReference type="Pfam" id="PF00450">
    <property type="entry name" value="Peptidase_S10"/>
    <property type="match status" value="1"/>
</dbReference>
<evidence type="ECO:0000256" key="4">
    <source>
        <dbReference type="ARBA" id="ARBA00022729"/>
    </source>
</evidence>
<evidence type="ECO:0000256" key="6">
    <source>
        <dbReference type="ARBA" id="ARBA00023180"/>
    </source>
</evidence>
<dbReference type="InterPro" id="IPR018202">
    <property type="entry name" value="Ser_caboxypep_ser_AS"/>
</dbReference>
<feature type="signal peptide" evidence="7">
    <location>
        <begin position="1"/>
        <end position="33"/>
    </location>
</feature>
<gene>
    <name evidence="8" type="ORF">PBIL07802_LOCUS22460</name>
</gene>
<organism evidence="8">
    <name type="scientific">Palpitomonas bilix</name>
    <dbReference type="NCBI Taxonomy" id="652834"/>
    <lineage>
        <taxon>Eukaryota</taxon>
        <taxon>Eukaryota incertae sedis</taxon>
    </lineage>
</organism>
<evidence type="ECO:0000256" key="2">
    <source>
        <dbReference type="ARBA" id="ARBA00022645"/>
    </source>
</evidence>
<dbReference type="Gene3D" id="3.40.50.1820">
    <property type="entry name" value="alpha/beta hydrolase"/>
    <property type="match status" value="1"/>
</dbReference>
<protein>
    <recommendedName>
        <fullName evidence="7">Carboxypeptidase</fullName>
        <ecNumber evidence="7">3.4.16.-</ecNumber>
    </recommendedName>
</protein>
<keyword evidence="2 7" id="KW-0121">Carboxypeptidase</keyword>
<dbReference type="EC" id="3.4.16.-" evidence="7"/>
<evidence type="ECO:0000256" key="3">
    <source>
        <dbReference type="ARBA" id="ARBA00022670"/>
    </source>
</evidence>
<feature type="chain" id="PRO_5031591873" description="Carboxypeptidase" evidence="7">
    <location>
        <begin position="34"/>
        <end position="486"/>
    </location>
</feature>
<dbReference type="PANTHER" id="PTHR11802:SF472">
    <property type="entry name" value="SERINE CARBOXYPEPTIDASE CPVL-RELATED"/>
    <property type="match status" value="1"/>
</dbReference>
<evidence type="ECO:0000256" key="1">
    <source>
        <dbReference type="ARBA" id="ARBA00009431"/>
    </source>
</evidence>
<evidence type="ECO:0000256" key="5">
    <source>
        <dbReference type="ARBA" id="ARBA00022801"/>
    </source>
</evidence>
<dbReference type="InterPro" id="IPR033124">
    <property type="entry name" value="Ser_caboxypep_his_AS"/>
</dbReference>
<dbReference type="EMBL" id="HBIB01034668">
    <property type="protein sequence ID" value="CAE0260181.1"/>
    <property type="molecule type" value="Transcribed_RNA"/>
</dbReference>
<sequence>MKKSAICNFLAGKMRSSVAVLVILALYSSSVAAVGPLAGEVRKFESLGLTSAEACKIADCGEAAFLSGLPAEEAKARSKAVIGGRTSYSGFFTTNEEFNSNMFFWFFPSADGNKDAPVLLWLQGGPGGSSLFGLFVENGPLGVNKELKLTDRAVNWNSKYHVLYIDNPVGTGFSFTDSDEGYAKYETDVARDLYSALTQFFFVFSEYQGNDFYVTGESYAGHYVPAISYKIHEENQKGPGVFINLKGLGIGDGWCDPETMVPQYADIMFNMGLADENEAEFIRTGSEEIVGAMQTGDYLKAFHLWDALVNGDQTGFPPYFTNITGSSNYFNILRSDSPPEFVYYGQYLELAETRKNIHVGNITYGGGDKVEKMIEDDVMRSMKPLFPTLLANYKVLIYSGQLDVIIGATLSEAFLKSLEWDGRDKYLAAQKQVWKINPKDVEVAGFVREAGPLTQAIVRGAGHLVPYDQPDRGFDLLDRWITGRGY</sequence>
<dbReference type="FunFam" id="3.40.50.1820:FF:000096">
    <property type="entry name" value="Carboxypeptidase vitellogenic-like"/>
    <property type="match status" value="1"/>
</dbReference>
<keyword evidence="5 7" id="KW-0378">Hydrolase</keyword>
<evidence type="ECO:0000256" key="7">
    <source>
        <dbReference type="RuleBase" id="RU361156"/>
    </source>
</evidence>
<name>A0A7S3DK44_9EUKA</name>
<dbReference type="PROSITE" id="PS00560">
    <property type="entry name" value="CARBOXYPEPT_SER_HIS"/>
    <property type="match status" value="1"/>
</dbReference>
<proteinExistence type="inferred from homology"/>
<dbReference type="PROSITE" id="PS00131">
    <property type="entry name" value="CARBOXYPEPT_SER_SER"/>
    <property type="match status" value="1"/>
</dbReference>
<dbReference type="AlphaFoldDB" id="A0A7S3DK44"/>
<dbReference type="PANTHER" id="PTHR11802">
    <property type="entry name" value="SERINE PROTEASE FAMILY S10 SERINE CARBOXYPEPTIDASE"/>
    <property type="match status" value="1"/>
</dbReference>
<keyword evidence="6" id="KW-0325">Glycoprotein</keyword>
<keyword evidence="3 7" id="KW-0645">Protease</keyword>
<dbReference type="InterPro" id="IPR029058">
    <property type="entry name" value="AB_hydrolase_fold"/>
</dbReference>